<sequence>MKRNLIILIIGLLLGAWIGSNLIRDRDPFANPLQSDALVDRLKDGGSDLLEGSKDVLQDGIDKLKK</sequence>
<dbReference type="Proteomes" id="UP001147830">
    <property type="component" value="Unassembled WGS sequence"/>
</dbReference>
<dbReference type="RefSeq" id="WP_260977260.1">
    <property type="nucleotide sequence ID" value="NZ_JAOANI010000028.1"/>
</dbReference>
<comment type="caution">
    <text evidence="1">The sequence shown here is derived from an EMBL/GenBank/DDBJ whole genome shotgun (WGS) entry which is preliminary data.</text>
</comment>
<dbReference type="AlphaFoldDB" id="A0A9X2WH84"/>
<organism evidence="1 2">
    <name type="scientific">Thalassolituus pacificus</name>
    <dbReference type="NCBI Taxonomy" id="2975440"/>
    <lineage>
        <taxon>Bacteria</taxon>
        <taxon>Pseudomonadati</taxon>
        <taxon>Pseudomonadota</taxon>
        <taxon>Gammaproteobacteria</taxon>
        <taxon>Oceanospirillales</taxon>
        <taxon>Oceanospirillaceae</taxon>
        <taxon>Thalassolituus</taxon>
    </lineage>
</organism>
<protein>
    <submittedName>
        <fullName evidence="1">Uncharacterized protein</fullName>
    </submittedName>
</protein>
<reference evidence="1" key="1">
    <citation type="journal article" date="2022" name="Front. Microbiol.">
        <title>Genome-based taxonomic rearrangement of Oceanobacter-related bacteria including the description of Thalassolituus hydrocarbonoclasticus sp. nov. and Thalassolituus pacificus sp. nov. and emended description of the genus Thalassolituus.</title>
        <authorList>
            <person name="Dong C."/>
            <person name="Wei L."/>
            <person name="Wang J."/>
            <person name="Lai Q."/>
            <person name="Huang Z."/>
            <person name="Shao Z."/>
        </authorList>
    </citation>
    <scope>NUCLEOTIDE SEQUENCE</scope>
    <source>
        <strain evidence="1">59MF3M-4</strain>
    </source>
</reference>
<accession>A0A9X2WH84</accession>
<keyword evidence="2" id="KW-1185">Reference proteome</keyword>
<dbReference type="EMBL" id="JAOANI010000028">
    <property type="protein sequence ID" value="MCT7360426.1"/>
    <property type="molecule type" value="Genomic_DNA"/>
</dbReference>
<reference evidence="1" key="2">
    <citation type="submission" date="2022-08" db="EMBL/GenBank/DDBJ databases">
        <authorList>
            <person name="Dong C."/>
        </authorList>
    </citation>
    <scope>NUCLEOTIDE SEQUENCE</scope>
    <source>
        <strain evidence="1">59MF3M-4</strain>
    </source>
</reference>
<gene>
    <name evidence="1" type="ORF">NYR02_15490</name>
</gene>
<name>A0A9X2WH84_9GAMM</name>
<evidence type="ECO:0000313" key="2">
    <source>
        <dbReference type="Proteomes" id="UP001147830"/>
    </source>
</evidence>
<proteinExistence type="predicted"/>
<evidence type="ECO:0000313" key="1">
    <source>
        <dbReference type="EMBL" id="MCT7360426.1"/>
    </source>
</evidence>